<gene>
    <name evidence="9" type="ORF">IC621_13830</name>
</gene>
<dbReference type="Gene3D" id="2.40.420.20">
    <property type="match status" value="1"/>
</dbReference>
<dbReference type="GO" id="GO:0016020">
    <property type="term" value="C:membrane"/>
    <property type="evidence" value="ECO:0007669"/>
    <property type="project" value="InterPro"/>
</dbReference>
<dbReference type="RefSeq" id="WP_191158912.1">
    <property type="nucleotide sequence ID" value="NZ_JACXAI010000017.1"/>
</dbReference>
<dbReference type="Pfam" id="PF25982">
    <property type="entry name" value="HH_YknX"/>
    <property type="match status" value="1"/>
</dbReference>
<evidence type="ECO:0000256" key="1">
    <source>
        <dbReference type="ARBA" id="ARBA00004196"/>
    </source>
</evidence>
<evidence type="ECO:0000256" key="2">
    <source>
        <dbReference type="ARBA" id="ARBA00009477"/>
    </source>
</evidence>
<dbReference type="InterPro" id="IPR011053">
    <property type="entry name" value="Single_hybrid_motif"/>
</dbReference>
<dbReference type="InterPro" id="IPR050465">
    <property type="entry name" value="UPF0194_transport"/>
</dbReference>
<dbReference type="InterPro" id="IPR006143">
    <property type="entry name" value="RND_pump_MFP"/>
</dbReference>
<feature type="domain" description="YknX-like beta-barrel" evidence="8">
    <location>
        <begin position="216"/>
        <end position="298"/>
    </location>
</feature>
<evidence type="ECO:0000313" key="10">
    <source>
        <dbReference type="Proteomes" id="UP000626844"/>
    </source>
</evidence>
<feature type="domain" description="YknX-like barrel-sandwich hybrid" evidence="6">
    <location>
        <begin position="60"/>
        <end position="211"/>
    </location>
</feature>
<dbReference type="Pfam" id="PF25989">
    <property type="entry name" value="YknX_C"/>
    <property type="match status" value="1"/>
</dbReference>
<comment type="similarity">
    <text evidence="2">Belongs to the membrane fusion protein (MFP) (TC 8.A.1) family.</text>
</comment>
<dbReference type="Proteomes" id="UP000626844">
    <property type="component" value="Unassembled WGS sequence"/>
</dbReference>
<dbReference type="PANTHER" id="PTHR32347:SF14">
    <property type="entry name" value="EFFLUX SYSTEM COMPONENT YKNX-RELATED"/>
    <property type="match status" value="1"/>
</dbReference>
<keyword evidence="10" id="KW-1185">Reference proteome</keyword>
<evidence type="ECO:0000259" key="6">
    <source>
        <dbReference type="Pfam" id="PF25984"/>
    </source>
</evidence>
<dbReference type="PANTHER" id="PTHR32347">
    <property type="entry name" value="EFFLUX SYSTEM COMPONENT YKNX-RELATED"/>
    <property type="match status" value="1"/>
</dbReference>
<dbReference type="InterPro" id="IPR058636">
    <property type="entry name" value="Beta-barrel_YknX"/>
</dbReference>
<dbReference type="Gene3D" id="2.40.50.100">
    <property type="match status" value="1"/>
</dbReference>
<dbReference type="GO" id="GO:0022857">
    <property type="term" value="F:transmembrane transporter activity"/>
    <property type="evidence" value="ECO:0007669"/>
    <property type="project" value="InterPro"/>
</dbReference>
<dbReference type="GO" id="GO:0030313">
    <property type="term" value="C:cell envelope"/>
    <property type="evidence" value="ECO:0007669"/>
    <property type="project" value="UniProtKB-SubCell"/>
</dbReference>
<feature type="domain" description="YknX-like C-terminal permuted SH3-like" evidence="7">
    <location>
        <begin position="307"/>
        <end position="373"/>
    </location>
</feature>
<comment type="subcellular location">
    <subcellularLocation>
        <location evidence="1">Cell envelope</location>
    </subcellularLocation>
</comment>
<evidence type="ECO:0000256" key="4">
    <source>
        <dbReference type="SAM" id="Coils"/>
    </source>
</evidence>
<reference evidence="9" key="1">
    <citation type="submission" date="2020-09" db="EMBL/GenBank/DDBJ databases">
        <title>A novel bacterium of genus Bacillus, isolated from South China Sea.</title>
        <authorList>
            <person name="Huang H."/>
            <person name="Mo K."/>
            <person name="Hu Y."/>
        </authorList>
    </citation>
    <scope>NUCLEOTIDE SEQUENCE</scope>
    <source>
        <strain evidence="9">IB182487</strain>
    </source>
</reference>
<dbReference type="InterPro" id="IPR058637">
    <property type="entry name" value="YknX-like_C"/>
</dbReference>
<evidence type="ECO:0000259" key="8">
    <source>
        <dbReference type="Pfam" id="PF25990"/>
    </source>
</evidence>
<dbReference type="Gene3D" id="2.40.30.170">
    <property type="match status" value="1"/>
</dbReference>
<evidence type="ECO:0000259" key="5">
    <source>
        <dbReference type="Pfam" id="PF25982"/>
    </source>
</evidence>
<feature type="domain" description="YknX-like alpha-helical hairpin" evidence="5">
    <location>
        <begin position="94"/>
        <end position="178"/>
    </location>
</feature>
<feature type="coiled-coil region" evidence="4">
    <location>
        <begin position="107"/>
        <end position="141"/>
    </location>
</feature>
<evidence type="ECO:0000313" key="9">
    <source>
        <dbReference type="EMBL" id="MBD1381315.1"/>
    </source>
</evidence>
<dbReference type="Pfam" id="PF25984">
    <property type="entry name" value="BSH_YknX"/>
    <property type="match status" value="1"/>
</dbReference>
<dbReference type="PRINTS" id="PR01490">
    <property type="entry name" value="RTXTOXIND"/>
</dbReference>
<dbReference type="Pfam" id="PF25990">
    <property type="entry name" value="Beta-barrel_YknX"/>
    <property type="match status" value="1"/>
</dbReference>
<organism evidence="9 10">
    <name type="scientific">Metabacillus arenae</name>
    <dbReference type="NCBI Taxonomy" id="2771434"/>
    <lineage>
        <taxon>Bacteria</taxon>
        <taxon>Bacillati</taxon>
        <taxon>Bacillota</taxon>
        <taxon>Bacilli</taxon>
        <taxon>Bacillales</taxon>
        <taxon>Bacillaceae</taxon>
        <taxon>Metabacillus</taxon>
    </lineage>
</organism>
<keyword evidence="3 4" id="KW-0175">Coiled coil</keyword>
<name>A0A926NIC9_9BACI</name>
<protein>
    <submittedName>
        <fullName evidence="9">Efflux RND transporter periplasmic adaptor subunit</fullName>
    </submittedName>
</protein>
<sequence>MKKKVWIIVGVASLIAILVGANVYRAMSAESPEVKTVNLKEREITANVMVPGTLQFQEEEYIFNEPEKGTIAEILVKEGDTVEKGTPLLKYENEQLTLEKEQNALSIESGYLRINQLKDQIEDLDEKEKDLKDQVGEKEAEKQIDTERSQLEMDLKVADIELRQTLLQKETIAKKMEELVVKSHFAGTVLSVDEEAASNKSEVQKHVLHIGDPNKLVVKGVLSEYDALKVKKDQPVKVRSDVIPDKEWNGKVTTVGMLPEQTDPALGDQNQAVQYPIEVSIDTKDLEAKPGFKLIMEVETEKRTASSIPVEAVKQENDSYFVYVAKDGKAQRKEVEVGQSSGDYMEVKQGINAKDDVIVNPPDTLEVGSEVTVK</sequence>
<dbReference type="InterPro" id="IPR058638">
    <property type="entry name" value="HH_YknX-like"/>
</dbReference>
<accession>A0A926NIC9</accession>
<dbReference type="InterPro" id="IPR058639">
    <property type="entry name" value="BSH_YknX-like"/>
</dbReference>
<dbReference type="AlphaFoldDB" id="A0A926NIC9"/>
<dbReference type="NCBIfam" id="TIGR01730">
    <property type="entry name" value="RND_mfp"/>
    <property type="match status" value="1"/>
</dbReference>
<evidence type="ECO:0000259" key="7">
    <source>
        <dbReference type="Pfam" id="PF25989"/>
    </source>
</evidence>
<dbReference type="SUPFAM" id="SSF51230">
    <property type="entry name" value="Single hybrid motif"/>
    <property type="match status" value="1"/>
</dbReference>
<proteinExistence type="inferred from homology"/>
<evidence type="ECO:0000256" key="3">
    <source>
        <dbReference type="ARBA" id="ARBA00023054"/>
    </source>
</evidence>
<comment type="caution">
    <text evidence="9">The sequence shown here is derived from an EMBL/GenBank/DDBJ whole genome shotgun (WGS) entry which is preliminary data.</text>
</comment>
<dbReference type="EMBL" id="JACXAI010000017">
    <property type="protein sequence ID" value="MBD1381315.1"/>
    <property type="molecule type" value="Genomic_DNA"/>
</dbReference>